<dbReference type="EMBL" id="AP005522">
    <property type="protein sequence ID" value="BAD38162.1"/>
    <property type="molecule type" value="Genomic_DNA"/>
</dbReference>
<proteinExistence type="predicted"/>
<sequence>MSPIHAAGAWTPPPACWVADHCPLLLGCCRHLPEPAIALRSGRWQCHRQGRGPRAADLLPLPRGLFASAHARTHNGKRGWSPSSGSARCPFLAAAASLRPSLLFMHPCLEREKRERRGGERSGRRIIETDIWVLVS</sequence>
<organism evidence="1 2">
    <name type="scientific">Oryza sativa subsp. japonica</name>
    <name type="common">Rice</name>
    <dbReference type="NCBI Taxonomy" id="39947"/>
    <lineage>
        <taxon>Eukaryota</taxon>
        <taxon>Viridiplantae</taxon>
        <taxon>Streptophyta</taxon>
        <taxon>Embryophyta</taxon>
        <taxon>Tracheophyta</taxon>
        <taxon>Spermatophyta</taxon>
        <taxon>Magnoliopsida</taxon>
        <taxon>Liliopsida</taxon>
        <taxon>Poales</taxon>
        <taxon>Poaceae</taxon>
        <taxon>BOP clade</taxon>
        <taxon>Oryzoideae</taxon>
        <taxon>Oryzeae</taxon>
        <taxon>Oryzinae</taxon>
        <taxon>Oryza</taxon>
        <taxon>Oryza sativa</taxon>
    </lineage>
</organism>
<gene>
    <name evidence="1" type="primary">P0479H10.27</name>
</gene>
<name>Q67UK7_ORYSJ</name>
<accession>Q67UK7</accession>
<dbReference type="AlphaFoldDB" id="Q67UK7"/>
<reference evidence="2" key="1">
    <citation type="journal article" date="2005" name="Nature">
        <title>The map-based sequence of the rice genome.</title>
        <authorList>
            <consortium name="International rice genome sequencing project (IRGSP)"/>
            <person name="Matsumoto T."/>
            <person name="Wu J."/>
            <person name="Kanamori H."/>
            <person name="Katayose Y."/>
            <person name="Fujisawa M."/>
            <person name="Namiki N."/>
            <person name="Mizuno H."/>
            <person name="Yamamoto K."/>
            <person name="Antonio B.A."/>
            <person name="Baba T."/>
            <person name="Sakata K."/>
            <person name="Nagamura Y."/>
            <person name="Aoki H."/>
            <person name="Arikawa K."/>
            <person name="Arita K."/>
            <person name="Bito T."/>
            <person name="Chiden Y."/>
            <person name="Fujitsuka N."/>
            <person name="Fukunaka R."/>
            <person name="Hamada M."/>
            <person name="Harada C."/>
            <person name="Hayashi A."/>
            <person name="Hijishita S."/>
            <person name="Honda M."/>
            <person name="Hosokawa S."/>
            <person name="Ichikawa Y."/>
            <person name="Idonuma A."/>
            <person name="Iijima M."/>
            <person name="Ikeda M."/>
            <person name="Ikeno M."/>
            <person name="Ito K."/>
            <person name="Ito S."/>
            <person name="Ito T."/>
            <person name="Ito Y."/>
            <person name="Ito Y."/>
            <person name="Iwabuchi A."/>
            <person name="Kamiya K."/>
            <person name="Karasawa W."/>
            <person name="Kurita K."/>
            <person name="Katagiri S."/>
            <person name="Kikuta A."/>
            <person name="Kobayashi H."/>
            <person name="Kobayashi N."/>
            <person name="Machita K."/>
            <person name="Maehara T."/>
            <person name="Masukawa M."/>
            <person name="Mizubayashi T."/>
            <person name="Mukai Y."/>
            <person name="Nagasaki H."/>
            <person name="Nagata Y."/>
            <person name="Naito S."/>
            <person name="Nakashima M."/>
            <person name="Nakama Y."/>
            <person name="Nakamichi Y."/>
            <person name="Nakamura M."/>
            <person name="Meguro A."/>
            <person name="Negishi M."/>
            <person name="Ohta I."/>
            <person name="Ohta T."/>
            <person name="Okamoto M."/>
            <person name="Ono N."/>
            <person name="Saji S."/>
            <person name="Sakaguchi M."/>
            <person name="Sakai K."/>
            <person name="Shibata M."/>
            <person name="Shimokawa T."/>
            <person name="Song J."/>
            <person name="Takazaki Y."/>
            <person name="Terasawa K."/>
            <person name="Tsugane M."/>
            <person name="Tsuji K."/>
            <person name="Ueda S."/>
            <person name="Waki K."/>
            <person name="Yamagata H."/>
            <person name="Yamamoto M."/>
            <person name="Yamamoto S."/>
            <person name="Yamane H."/>
            <person name="Yoshiki S."/>
            <person name="Yoshihara R."/>
            <person name="Yukawa K."/>
            <person name="Zhong H."/>
            <person name="Yano M."/>
            <person name="Yuan Q."/>
            <person name="Ouyang S."/>
            <person name="Liu J."/>
            <person name="Jones K.M."/>
            <person name="Gansberger K."/>
            <person name="Moffat K."/>
            <person name="Hill J."/>
            <person name="Bera J."/>
            <person name="Fadrosh D."/>
            <person name="Jin S."/>
            <person name="Johri S."/>
            <person name="Kim M."/>
            <person name="Overton L."/>
            <person name="Reardon M."/>
            <person name="Tsitrin T."/>
            <person name="Vuong H."/>
            <person name="Weaver B."/>
            <person name="Ciecko A."/>
            <person name="Tallon L."/>
            <person name="Jackson J."/>
            <person name="Pai G."/>
            <person name="Aken S.V."/>
            <person name="Utterback T."/>
            <person name="Reidmuller S."/>
            <person name="Feldblyum T."/>
            <person name="Hsiao J."/>
            <person name="Zismann V."/>
            <person name="Iobst S."/>
            <person name="de Vazeille A.R."/>
            <person name="Buell C.R."/>
            <person name="Ying K."/>
            <person name="Li Y."/>
            <person name="Lu T."/>
            <person name="Huang Y."/>
            <person name="Zhao Q."/>
            <person name="Feng Q."/>
            <person name="Zhang L."/>
            <person name="Zhu J."/>
            <person name="Weng Q."/>
            <person name="Mu J."/>
            <person name="Lu Y."/>
            <person name="Fan D."/>
            <person name="Liu Y."/>
            <person name="Guan J."/>
            <person name="Zhang Y."/>
            <person name="Yu S."/>
            <person name="Liu X."/>
            <person name="Zhang Y."/>
            <person name="Hong G."/>
            <person name="Han B."/>
            <person name="Choisne N."/>
            <person name="Demange N."/>
            <person name="Orjeda G."/>
            <person name="Samain S."/>
            <person name="Cattolico L."/>
            <person name="Pelletier E."/>
            <person name="Couloux A."/>
            <person name="Segurens B."/>
            <person name="Wincker P."/>
            <person name="D'Hont A."/>
            <person name="Scarpelli C."/>
            <person name="Weissenbach J."/>
            <person name="Salanoubat M."/>
            <person name="Quetier F."/>
            <person name="Yu Y."/>
            <person name="Kim H.R."/>
            <person name="Rambo T."/>
            <person name="Currie J."/>
            <person name="Collura K."/>
            <person name="Luo M."/>
            <person name="Yang T."/>
            <person name="Ammiraju J.S.S."/>
            <person name="Engler F."/>
            <person name="Soderlund C."/>
            <person name="Wing R.A."/>
            <person name="Palmer L.E."/>
            <person name="de la Bastide M."/>
            <person name="Spiegel L."/>
            <person name="Nascimento L."/>
            <person name="Zutavern T."/>
            <person name="O'Shaughnessy A."/>
            <person name="Dike S."/>
            <person name="Dedhia N."/>
            <person name="Preston R."/>
            <person name="Balija V."/>
            <person name="McCombie W.R."/>
            <person name="Chow T."/>
            <person name="Chen H."/>
            <person name="Chung M."/>
            <person name="Chen C."/>
            <person name="Shaw J."/>
            <person name="Wu H."/>
            <person name="Hsiao K."/>
            <person name="Chao Y."/>
            <person name="Chu M."/>
            <person name="Cheng C."/>
            <person name="Hour A."/>
            <person name="Lee P."/>
            <person name="Lin S."/>
            <person name="Lin Y."/>
            <person name="Liou J."/>
            <person name="Liu S."/>
            <person name="Hsing Y."/>
            <person name="Raghuvanshi S."/>
            <person name="Mohanty A."/>
            <person name="Bharti A.K."/>
            <person name="Gaur A."/>
            <person name="Gupta V."/>
            <person name="Kumar D."/>
            <person name="Ravi V."/>
            <person name="Vij S."/>
            <person name="Kapur A."/>
            <person name="Khurana P."/>
            <person name="Khurana P."/>
            <person name="Khurana J.P."/>
            <person name="Tyagi A.K."/>
            <person name="Gaikwad K."/>
            <person name="Singh A."/>
            <person name="Dalal V."/>
            <person name="Srivastava S."/>
            <person name="Dixit A."/>
            <person name="Pal A.K."/>
            <person name="Ghazi I.A."/>
            <person name="Yadav M."/>
            <person name="Pandit A."/>
            <person name="Bhargava A."/>
            <person name="Sureshbabu K."/>
            <person name="Batra K."/>
            <person name="Sharma T.R."/>
            <person name="Mohapatra T."/>
            <person name="Singh N.K."/>
            <person name="Messing J."/>
            <person name="Nelson A.B."/>
            <person name="Fuks G."/>
            <person name="Kavchok S."/>
            <person name="Keizer G."/>
            <person name="Linton E."/>
            <person name="Llaca V."/>
            <person name="Song R."/>
            <person name="Tanyolac B."/>
            <person name="Young S."/>
            <person name="Ho-Il K."/>
            <person name="Hahn J.H."/>
            <person name="Sangsakoo G."/>
            <person name="Vanavichit A."/>
            <person name="de Mattos Luiz.A.T."/>
            <person name="Zimmer P.D."/>
            <person name="Malone G."/>
            <person name="Dellagostin O."/>
            <person name="de Oliveira A.C."/>
            <person name="Bevan M."/>
            <person name="Bancroft I."/>
            <person name="Minx P."/>
            <person name="Cordum H."/>
            <person name="Wilson R."/>
            <person name="Cheng Z."/>
            <person name="Jin W."/>
            <person name="Jiang J."/>
            <person name="Leong S.A."/>
            <person name="Iwama H."/>
            <person name="Gojobori T."/>
            <person name="Itoh T."/>
            <person name="Niimura Y."/>
            <person name="Fujii Y."/>
            <person name="Habara T."/>
            <person name="Sakai H."/>
            <person name="Sato Y."/>
            <person name="Wilson G."/>
            <person name="Kumar K."/>
            <person name="McCouch S."/>
            <person name="Juretic N."/>
            <person name="Hoen D."/>
            <person name="Wright S."/>
            <person name="Bruskiewich R."/>
            <person name="Bureau T."/>
            <person name="Miyao A."/>
            <person name="Hirochika H."/>
            <person name="Nishikawa T."/>
            <person name="Kadowaki K."/>
            <person name="Sugiura M."/>
            <person name="Burr B."/>
            <person name="Sasaki T."/>
        </authorList>
    </citation>
    <scope>NUCLEOTIDE SEQUENCE [LARGE SCALE GENOMIC DNA]</scope>
    <source>
        <strain evidence="2">cv. Nipponbare</strain>
    </source>
</reference>
<evidence type="ECO:0000313" key="2">
    <source>
        <dbReference type="Proteomes" id="UP000000763"/>
    </source>
</evidence>
<reference evidence="2" key="2">
    <citation type="journal article" date="2008" name="Nucleic Acids Res.">
        <title>The rice annotation project database (RAP-DB): 2008 update.</title>
        <authorList>
            <consortium name="The rice annotation project (RAP)"/>
        </authorList>
    </citation>
    <scope>GENOME REANNOTATION</scope>
    <source>
        <strain evidence="2">cv. Nipponbare</strain>
    </source>
</reference>
<evidence type="ECO:0000313" key="1">
    <source>
        <dbReference type="EMBL" id="BAD38162.1"/>
    </source>
</evidence>
<dbReference type="Proteomes" id="UP000000763">
    <property type="component" value="Chromosome 6"/>
</dbReference>
<protein>
    <submittedName>
        <fullName evidence="1">Uncharacterized protein</fullName>
    </submittedName>
</protein>